<feature type="coiled-coil region" evidence="1">
    <location>
        <begin position="32"/>
        <end position="80"/>
    </location>
</feature>
<feature type="region of interest" description="Disordered" evidence="2">
    <location>
        <begin position="234"/>
        <end position="255"/>
    </location>
</feature>
<protein>
    <submittedName>
        <fullName evidence="3">Uncharacterized protein</fullName>
    </submittedName>
</protein>
<dbReference type="EnsemblPlants" id="Kaladp0008s0444.1.v1.1">
    <property type="protein sequence ID" value="Kaladp0008s0444.1.v1.1"/>
    <property type="gene ID" value="Kaladp0008s0444.v1.1"/>
</dbReference>
<dbReference type="AlphaFoldDB" id="A0A7N0RCI9"/>
<dbReference type="OMA" id="WAYFCQG"/>
<keyword evidence="1" id="KW-0175">Coiled coil</keyword>
<proteinExistence type="predicted"/>
<evidence type="ECO:0000313" key="4">
    <source>
        <dbReference type="Proteomes" id="UP000594263"/>
    </source>
</evidence>
<accession>A0A7N0RCI9</accession>
<dbReference type="Proteomes" id="UP000594263">
    <property type="component" value="Unplaced"/>
</dbReference>
<sequence length="255" mass="28419">MDLDPRNPVLSFTYYCQGRGVEELRQILLYANVELQNARLQAQEEIRKRDDELRHFRNILNKAVKERDEAQDKLQKLRVEKLSFQTPEQQELKQVLVAPVVSGVTSTENELKNSGFSSSEGDESIVSSPVIDPPLPPPSQAQLMMSCSKSFHGEMMEKRPLPEKGKLLDAVMTAGPLLQTLLLAGPLPQWRHPPPPLESSQIPPVAIPSPPPQSLHPSIADRSHVNECGRLNRKRSAMEGAASSAKTKSQRILLN</sequence>
<feature type="compositionally biased region" description="Polar residues" evidence="2">
    <location>
        <begin position="107"/>
        <end position="116"/>
    </location>
</feature>
<reference evidence="3" key="1">
    <citation type="submission" date="2021-01" db="UniProtKB">
        <authorList>
            <consortium name="EnsemblPlants"/>
        </authorList>
    </citation>
    <scope>IDENTIFICATION</scope>
</reference>
<dbReference type="Pfam" id="PF07795">
    <property type="entry name" value="DUF1635"/>
    <property type="match status" value="1"/>
</dbReference>
<name>A0A7N0RCI9_KALFE</name>
<dbReference type="Gramene" id="Kaladp0008s0444.1.v1.1">
    <property type="protein sequence ID" value="Kaladp0008s0444.1.v1.1"/>
    <property type="gene ID" value="Kaladp0008s0444.v1.1"/>
</dbReference>
<evidence type="ECO:0000256" key="1">
    <source>
        <dbReference type="SAM" id="Coils"/>
    </source>
</evidence>
<dbReference type="InterPro" id="IPR012862">
    <property type="entry name" value="DUF1635"/>
</dbReference>
<feature type="compositionally biased region" description="Polar residues" evidence="2">
    <location>
        <begin position="244"/>
        <end position="255"/>
    </location>
</feature>
<organism evidence="3 4">
    <name type="scientific">Kalanchoe fedtschenkoi</name>
    <name type="common">Lavender scallops</name>
    <name type="synonym">South American air plant</name>
    <dbReference type="NCBI Taxonomy" id="63787"/>
    <lineage>
        <taxon>Eukaryota</taxon>
        <taxon>Viridiplantae</taxon>
        <taxon>Streptophyta</taxon>
        <taxon>Embryophyta</taxon>
        <taxon>Tracheophyta</taxon>
        <taxon>Spermatophyta</taxon>
        <taxon>Magnoliopsida</taxon>
        <taxon>eudicotyledons</taxon>
        <taxon>Gunneridae</taxon>
        <taxon>Pentapetalae</taxon>
        <taxon>Saxifragales</taxon>
        <taxon>Crassulaceae</taxon>
        <taxon>Kalanchoe</taxon>
    </lineage>
</organism>
<feature type="region of interest" description="Disordered" evidence="2">
    <location>
        <begin position="107"/>
        <end position="126"/>
    </location>
</feature>
<keyword evidence="4" id="KW-1185">Reference proteome</keyword>
<dbReference type="PANTHER" id="PTHR33431:SF3">
    <property type="entry name" value="ENABLED-LIKE PROTEIN (DUF1635)"/>
    <property type="match status" value="1"/>
</dbReference>
<evidence type="ECO:0000313" key="3">
    <source>
        <dbReference type="EnsemblPlants" id="Kaladp0008s0444.1.v1.1"/>
    </source>
</evidence>
<evidence type="ECO:0000256" key="2">
    <source>
        <dbReference type="SAM" id="MobiDB-lite"/>
    </source>
</evidence>
<dbReference type="PANTHER" id="PTHR33431">
    <property type="entry name" value="ENABLED-LIKE PROTEIN (DUF1635)"/>
    <property type="match status" value="1"/>
</dbReference>